<dbReference type="GO" id="GO:0003676">
    <property type="term" value="F:nucleic acid binding"/>
    <property type="evidence" value="ECO:0007669"/>
    <property type="project" value="InterPro"/>
</dbReference>
<gene>
    <name evidence="2" type="ORF">RchiOBHm_Chr4g0400431</name>
</gene>
<dbReference type="Proteomes" id="UP000238479">
    <property type="component" value="Chromosome 4"/>
</dbReference>
<feature type="domain" description="RNase H type-1" evidence="1">
    <location>
        <begin position="12"/>
        <end position="53"/>
    </location>
</feature>
<organism evidence="2 3">
    <name type="scientific">Rosa chinensis</name>
    <name type="common">China rose</name>
    <dbReference type="NCBI Taxonomy" id="74649"/>
    <lineage>
        <taxon>Eukaryota</taxon>
        <taxon>Viridiplantae</taxon>
        <taxon>Streptophyta</taxon>
        <taxon>Embryophyta</taxon>
        <taxon>Tracheophyta</taxon>
        <taxon>Spermatophyta</taxon>
        <taxon>Magnoliopsida</taxon>
        <taxon>eudicotyledons</taxon>
        <taxon>Gunneridae</taxon>
        <taxon>Pentapetalae</taxon>
        <taxon>rosids</taxon>
        <taxon>fabids</taxon>
        <taxon>Rosales</taxon>
        <taxon>Rosaceae</taxon>
        <taxon>Rosoideae</taxon>
        <taxon>Rosoideae incertae sedis</taxon>
        <taxon>Rosa</taxon>
    </lineage>
</organism>
<dbReference type="EMBL" id="PDCK01000042">
    <property type="protein sequence ID" value="PRQ37247.1"/>
    <property type="molecule type" value="Genomic_DNA"/>
</dbReference>
<dbReference type="Pfam" id="PF13456">
    <property type="entry name" value="RVT_3"/>
    <property type="match status" value="1"/>
</dbReference>
<reference evidence="2 3" key="1">
    <citation type="journal article" date="2018" name="Nat. Genet.">
        <title>The Rosa genome provides new insights in the design of modern roses.</title>
        <authorList>
            <person name="Bendahmane M."/>
        </authorList>
    </citation>
    <scope>NUCLEOTIDE SEQUENCE [LARGE SCALE GENOMIC DNA]</scope>
    <source>
        <strain evidence="3">cv. Old Blush</strain>
    </source>
</reference>
<proteinExistence type="predicted"/>
<keyword evidence="3" id="KW-1185">Reference proteome</keyword>
<comment type="caution">
    <text evidence="2">The sequence shown here is derived from an EMBL/GenBank/DDBJ whole genome shotgun (WGS) entry which is preliminary data.</text>
</comment>
<dbReference type="GO" id="GO:0004523">
    <property type="term" value="F:RNA-DNA hybrid ribonuclease activity"/>
    <property type="evidence" value="ECO:0007669"/>
    <property type="project" value="InterPro"/>
</dbReference>
<protein>
    <recommendedName>
        <fullName evidence="1">RNase H type-1 domain-containing protein</fullName>
    </recommendedName>
</protein>
<evidence type="ECO:0000313" key="3">
    <source>
        <dbReference type="Proteomes" id="UP000238479"/>
    </source>
</evidence>
<evidence type="ECO:0000313" key="2">
    <source>
        <dbReference type="EMBL" id="PRQ37247.1"/>
    </source>
</evidence>
<accession>A0A2P6QSU6</accession>
<evidence type="ECO:0000259" key="1">
    <source>
        <dbReference type="Pfam" id="PF13456"/>
    </source>
</evidence>
<dbReference type="AlphaFoldDB" id="A0A2P6QSU6"/>
<name>A0A2P6QSU6_ROSCH</name>
<dbReference type="InterPro" id="IPR002156">
    <property type="entry name" value="RNaseH_domain"/>
</dbReference>
<dbReference type="Gramene" id="PRQ37247">
    <property type="protein sequence ID" value="PRQ37247"/>
    <property type="gene ID" value="RchiOBHm_Chr4g0400431"/>
</dbReference>
<sequence length="65" mass="6979">MTVPQVGNLSARAIEALALLHGLRFALHVGFNNLEVEGDALTVINSLHDVSVDLSSDCHIIDEVK</sequence>